<evidence type="ECO:0000256" key="1">
    <source>
        <dbReference type="ARBA" id="ARBA00004413"/>
    </source>
</evidence>
<protein>
    <recommendedName>
        <fullName evidence="3">Flagellar FliJ protein</fullName>
    </recommendedName>
</protein>
<dbReference type="Pfam" id="PF02050">
    <property type="entry name" value="FliJ"/>
    <property type="match status" value="1"/>
</dbReference>
<keyword evidence="9" id="KW-0472">Membrane</keyword>
<keyword evidence="10" id="KW-1006">Bacterial flagellum protein export</keyword>
<dbReference type="EMBL" id="CABWLH010000009">
    <property type="protein sequence ID" value="VXB43348.1"/>
    <property type="molecule type" value="Genomic_DNA"/>
</dbReference>
<dbReference type="AlphaFoldDB" id="A0A653QKW7"/>
<gene>
    <name evidence="11" type="primary">fliJ</name>
    <name evidence="11" type="ORF">BACI348_40728</name>
</gene>
<dbReference type="Proteomes" id="UP000433089">
    <property type="component" value="Unassembled WGS sequence"/>
</dbReference>
<comment type="subcellular location">
    <subcellularLocation>
        <location evidence="1">Cell membrane</location>
        <topology evidence="1">Peripheral membrane protein</topology>
        <orientation evidence="1">Cytoplasmic side</orientation>
    </subcellularLocation>
</comment>
<sequence length="151" mass="18321">MTKTVRYQYKFQKLLELKESEKDKSLAAYQQSVSAFEQAAEKLYENMSKKELMEKSKEEKLRSGMSVQEMRHYQQFVTNLDNTIHHYQQLVIMKRHQMNEKQSDLTEKNIEFKKFEKMKEKQFEKFSLEHKAIEMKEMDDISISQFMFQGH</sequence>
<dbReference type="InterPro" id="IPR012823">
    <property type="entry name" value="Flagell_FliJ"/>
</dbReference>
<keyword evidence="11" id="KW-0966">Cell projection</keyword>
<dbReference type="NCBIfam" id="TIGR02473">
    <property type="entry name" value="flagell_FliJ"/>
    <property type="match status" value="1"/>
</dbReference>
<keyword evidence="11" id="KW-0282">Flagellum</keyword>
<evidence type="ECO:0000256" key="2">
    <source>
        <dbReference type="ARBA" id="ARBA00010004"/>
    </source>
</evidence>
<dbReference type="GO" id="GO:0006935">
    <property type="term" value="P:chemotaxis"/>
    <property type="evidence" value="ECO:0007669"/>
    <property type="project" value="UniProtKB-KW"/>
</dbReference>
<name>A0A653QKW7_BACAB</name>
<dbReference type="GO" id="GO:0071973">
    <property type="term" value="P:bacterial-type flagellum-dependent cell motility"/>
    <property type="evidence" value="ECO:0007669"/>
    <property type="project" value="InterPro"/>
</dbReference>
<evidence type="ECO:0000256" key="8">
    <source>
        <dbReference type="ARBA" id="ARBA00022927"/>
    </source>
</evidence>
<keyword evidence="7" id="KW-1005">Bacterial flagellum biogenesis</keyword>
<keyword evidence="6" id="KW-0145">Chemotaxis</keyword>
<keyword evidence="8" id="KW-0653">Protein transport</keyword>
<evidence type="ECO:0000256" key="10">
    <source>
        <dbReference type="ARBA" id="ARBA00023225"/>
    </source>
</evidence>
<dbReference type="GO" id="GO:0015031">
    <property type="term" value="P:protein transport"/>
    <property type="evidence" value="ECO:0007669"/>
    <property type="project" value="UniProtKB-KW"/>
</dbReference>
<reference evidence="11 12" key="1">
    <citation type="submission" date="2019-10" db="EMBL/GenBank/DDBJ databases">
        <authorList>
            <person name="Karimi E."/>
        </authorList>
    </citation>
    <scope>NUCLEOTIDE SEQUENCE [LARGE SCALE GENOMIC DNA]</scope>
    <source>
        <strain evidence="11">Bacillus sp. 348</strain>
    </source>
</reference>
<keyword evidence="5" id="KW-1003">Cell membrane</keyword>
<dbReference type="Gene3D" id="1.10.287.1700">
    <property type="match status" value="1"/>
</dbReference>
<keyword evidence="4" id="KW-0813">Transport</keyword>
<evidence type="ECO:0000256" key="7">
    <source>
        <dbReference type="ARBA" id="ARBA00022795"/>
    </source>
</evidence>
<evidence type="ECO:0000313" key="12">
    <source>
        <dbReference type="Proteomes" id="UP000433089"/>
    </source>
</evidence>
<accession>A0A653QKW7</accession>
<keyword evidence="11" id="KW-0969">Cilium</keyword>
<evidence type="ECO:0000256" key="5">
    <source>
        <dbReference type="ARBA" id="ARBA00022475"/>
    </source>
</evidence>
<evidence type="ECO:0000256" key="6">
    <source>
        <dbReference type="ARBA" id="ARBA00022500"/>
    </source>
</evidence>
<evidence type="ECO:0000256" key="9">
    <source>
        <dbReference type="ARBA" id="ARBA00023136"/>
    </source>
</evidence>
<dbReference type="GO" id="GO:0005886">
    <property type="term" value="C:plasma membrane"/>
    <property type="evidence" value="ECO:0007669"/>
    <property type="project" value="UniProtKB-SubCell"/>
</dbReference>
<dbReference type="GO" id="GO:0044781">
    <property type="term" value="P:bacterial-type flagellum organization"/>
    <property type="evidence" value="ECO:0007669"/>
    <property type="project" value="UniProtKB-KW"/>
</dbReference>
<comment type="similarity">
    <text evidence="2">Belongs to the FliJ family.</text>
</comment>
<evidence type="ECO:0000256" key="3">
    <source>
        <dbReference type="ARBA" id="ARBA00020392"/>
    </source>
</evidence>
<organism evidence="11 12">
    <name type="scientific">Bacillus altitudinis</name>
    <dbReference type="NCBI Taxonomy" id="293387"/>
    <lineage>
        <taxon>Bacteria</taxon>
        <taxon>Bacillati</taxon>
        <taxon>Bacillota</taxon>
        <taxon>Bacilli</taxon>
        <taxon>Bacillales</taxon>
        <taxon>Bacillaceae</taxon>
        <taxon>Bacillus</taxon>
    </lineage>
</organism>
<evidence type="ECO:0000256" key="4">
    <source>
        <dbReference type="ARBA" id="ARBA00022448"/>
    </source>
</evidence>
<dbReference type="GO" id="GO:0009288">
    <property type="term" value="C:bacterial-type flagellum"/>
    <property type="evidence" value="ECO:0007669"/>
    <property type="project" value="InterPro"/>
</dbReference>
<proteinExistence type="inferred from homology"/>
<evidence type="ECO:0000313" key="11">
    <source>
        <dbReference type="EMBL" id="VXB43348.1"/>
    </source>
</evidence>
<dbReference type="InterPro" id="IPR053716">
    <property type="entry name" value="Flag_assembly_chemotaxis_eff"/>
</dbReference>